<evidence type="ECO:0000256" key="1">
    <source>
        <dbReference type="SAM" id="MobiDB-lite"/>
    </source>
</evidence>
<evidence type="ECO:0000313" key="2">
    <source>
        <dbReference type="EMBL" id="KAJ1361636.1"/>
    </source>
</evidence>
<keyword evidence="3" id="KW-1185">Reference proteome</keyword>
<reference evidence="2" key="1">
    <citation type="submission" date="2021-06" db="EMBL/GenBank/DDBJ databases">
        <title>Parelaphostrongylus tenuis whole genome reference sequence.</title>
        <authorList>
            <person name="Garwood T.J."/>
            <person name="Larsen P.A."/>
            <person name="Fountain-Jones N.M."/>
            <person name="Garbe J.R."/>
            <person name="Macchietto M.G."/>
            <person name="Kania S.A."/>
            <person name="Gerhold R.W."/>
            <person name="Richards J.E."/>
            <person name="Wolf T.M."/>
        </authorList>
    </citation>
    <scope>NUCLEOTIDE SEQUENCE</scope>
    <source>
        <strain evidence="2">MNPRO001-30</strain>
        <tissue evidence="2">Meninges</tissue>
    </source>
</reference>
<gene>
    <name evidence="2" type="ORF">KIN20_020929</name>
</gene>
<accession>A0AAD5N6J2</accession>
<feature type="compositionally biased region" description="Basic and acidic residues" evidence="1">
    <location>
        <begin position="1"/>
        <end position="26"/>
    </location>
</feature>
<sequence length="54" mass="6085">MEIGELARRDSSGEGHDEQWAERDDSQTASGETLIALFIGNSIYCWRQPYSLHG</sequence>
<evidence type="ECO:0000313" key="3">
    <source>
        <dbReference type="Proteomes" id="UP001196413"/>
    </source>
</evidence>
<dbReference type="AlphaFoldDB" id="A0AAD5N6J2"/>
<dbReference type="Proteomes" id="UP001196413">
    <property type="component" value="Unassembled WGS sequence"/>
</dbReference>
<dbReference type="EMBL" id="JAHQIW010004248">
    <property type="protein sequence ID" value="KAJ1361636.1"/>
    <property type="molecule type" value="Genomic_DNA"/>
</dbReference>
<name>A0AAD5N6J2_PARTN</name>
<proteinExistence type="predicted"/>
<protein>
    <submittedName>
        <fullName evidence="2">Uncharacterized protein</fullName>
    </submittedName>
</protein>
<feature type="region of interest" description="Disordered" evidence="1">
    <location>
        <begin position="1"/>
        <end position="28"/>
    </location>
</feature>
<comment type="caution">
    <text evidence="2">The sequence shown here is derived from an EMBL/GenBank/DDBJ whole genome shotgun (WGS) entry which is preliminary data.</text>
</comment>
<organism evidence="2 3">
    <name type="scientific">Parelaphostrongylus tenuis</name>
    <name type="common">Meningeal worm</name>
    <dbReference type="NCBI Taxonomy" id="148309"/>
    <lineage>
        <taxon>Eukaryota</taxon>
        <taxon>Metazoa</taxon>
        <taxon>Ecdysozoa</taxon>
        <taxon>Nematoda</taxon>
        <taxon>Chromadorea</taxon>
        <taxon>Rhabditida</taxon>
        <taxon>Rhabditina</taxon>
        <taxon>Rhabditomorpha</taxon>
        <taxon>Strongyloidea</taxon>
        <taxon>Metastrongylidae</taxon>
        <taxon>Parelaphostrongylus</taxon>
    </lineage>
</organism>